<protein>
    <recommendedName>
        <fullName evidence="5">DUF3035 domain-containing protein</fullName>
    </recommendedName>
</protein>
<keyword evidence="4" id="KW-1185">Reference proteome</keyword>
<evidence type="ECO:0000313" key="3">
    <source>
        <dbReference type="EMBL" id="CAI3940153.1"/>
    </source>
</evidence>
<evidence type="ECO:0000256" key="1">
    <source>
        <dbReference type="SAM" id="MobiDB-lite"/>
    </source>
</evidence>
<feature type="compositionally biased region" description="Polar residues" evidence="1">
    <location>
        <begin position="98"/>
        <end position="113"/>
    </location>
</feature>
<feature type="region of interest" description="Disordered" evidence="1">
    <location>
        <begin position="46"/>
        <end position="74"/>
    </location>
</feature>
<dbReference type="InterPro" id="IPR021395">
    <property type="entry name" value="DUF3035"/>
</dbReference>
<sequence length="172" mass="18539">MVHKLSLNYLMPVGCLMTVFLLSACSGEDVSRAFGLKRSMPDEYTVTTRSPLSMPPSESLLLPDSNAGRPAGQSIRQQTLEILSPDVALDRDKDVPSAGQSELVTQATQSADTSRQHELVTDQGFVDQIMFWDSGKPADLAVDGAAENKRLHNNLSLGLSPDHGATPTTTKK</sequence>
<feature type="compositionally biased region" description="Low complexity" evidence="1">
    <location>
        <begin position="50"/>
        <end position="63"/>
    </location>
</feature>
<accession>A0ABM9HNH2</accession>
<keyword evidence="2" id="KW-0732">Signal</keyword>
<feature type="region of interest" description="Disordered" evidence="1">
    <location>
        <begin position="153"/>
        <end position="172"/>
    </location>
</feature>
<dbReference type="Proteomes" id="UP001154272">
    <property type="component" value="Unassembled WGS sequence"/>
</dbReference>
<evidence type="ECO:0000256" key="2">
    <source>
        <dbReference type="SAM" id="SignalP"/>
    </source>
</evidence>
<evidence type="ECO:0008006" key="5">
    <source>
        <dbReference type="Google" id="ProtNLM"/>
    </source>
</evidence>
<proteinExistence type="predicted"/>
<feature type="chain" id="PRO_5045744513" description="DUF3035 domain-containing protein" evidence="2">
    <location>
        <begin position="25"/>
        <end position="172"/>
    </location>
</feature>
<dbReference type="Pfam" id="PF11233">
    <property type="entry name" value="DUF3035"/>
    <property type="match status" value="1"/>
</dbReference>
<name>A0ABM9HNH2_9PROT</name>
<dbReference type="PROSITE" id="PS51257">
    <property type="entry name" value="PROKAR_LIPOPROTEIN"/>
    <property type="match status" value="1"/>
</dbReference>
<comment type="caution">
    <text evidence="3">The sequence shown here is derived from an EMBL/GenBank/DDBJ whole genome shotgun (WGS) entry which is preliminary data.</text>
</comment>
<feature type="signal peptide" evidence="2">
    <location>
        <begin position="1"/>
        <end position="24"/>
    </location>
</feature>
<feature type="region of interest" description="Disordered" evidence="1">
    <location>
        <begin position="86"/>
        <end position="115"/>
    </location>
</feature>
<reference evidence="3" key="1">
    <citation type="submission" date="2022-10" db="EMBL/GenBank/DDBJ databases">
        <authorList>
            <person name="Botero Cardona J."/>
        </authorList>
    </citation>
    <scope>NUCLEOTIDE SEQUENCE</scope>
    <source>
        <strain evidence="3">R-83534</strain>
    </source>
</reference>
<organism evidence="3 4">
    <name type="scientific">Commensalibacter papalotli</name>
    <name type="common">ex Botero et al. 2024</name>
    <dbReference type="NCBI Taxonomy" id="2972766"/>
    <lineage>
        <taxon>Bacteria</taxon>
        <taxon>Pseudomonadati</taxon>
        <taxon>Pseudomonadota</taxon>
        <taxon>Alphaproteobacteria</taxon>
        <taxon>Acetobacterales</taxon>
        <taxon>Acetobacteraceae</taxon>
    </lineage>
</organism>
<dbReference type="EMBL" id="CAMXCH010000002">
    <property type="protein sequence ID" value="CAI3940153.1"/>
    <property type="molecule type" value="Genomic_DNA"/>
</dbReference>
<evidence type="ECO:0000313" key="4">
    <source>
        <dbReference type="Proteomes" id="UP001154272"/>
    </source>
</evidence>
<gene>
    <name evidence="3" type="ORF">R83534S58_LOCUS1074</name>
</gene>